<dbReference type="InterPro" id="IPR051553">
    <property type="entry name" value="Ran_GTPase-activating"/>
</dbReference>
<evidence type="ECO:0000313" key="2">
    <source>
        <dbReference type="EMBL" id="RSM37698.1"/>
    </source>
</evidence>
<evidence type="ECO:0008006" key="4">
    <source>
        <dbReference type="Google" id="ProtNLM"/>
    </source>
</evidence>
<dbReference type="AlphaFoldDB" id="A0A428W3P9"/>
<dbReference type="Proteomes" id="UP000286716">
    <property type="component" value="Unassembled WGS sequence"/>
</dbReference>
<evidence type="ECO:0000256" key="1">
    <source>
        <dbReference type="SAM" id="SignalP"/>
    </source>
</evidence>
<gene>
    <name evidence="2" type="ORF">DMA12_35785</name>
</gene>
<dbReference type="PANTHER" id="PTHR45982">
    <property type="entry name" value="REGULATOR OF CHROMOSOME CONDENSATION"/>
    <property type="match status" value="1"/>
</dbReference>
<dbReference type="PRINTS" id="PR00633">
    <property type="entry name" value="RCCNDNSATION"/>
</dbReference>
<dbReference type="SUPFAM" id="SSF50985">
    <property type="entry name" value="RCC1/BLIP-II"/>
    <property type="match status" value="1"/>
</dbReference>
<comment type="caution">
    <text evidence="2">The sequence shown here is derived from an EMBL/GenBank/DDBJ whole genome shotgun (WGS) entry which is preliminary data.</text>
</comment>
<name>A0A428W3P9_AMYBA</name>
<feature type="signal peptide" evidence="1">
    <location>
        <begin position="1"/>
        <end position="32"/>
    </location>
</feature>
<organism evidence="2 3">
    <name type="scientific">Amycolatopsis balhimycina DSM 5908</name>
    <dbReference type="NCBI Taxonomy" id="1081091"/>
    <lineage>
        <taxon>Bacteria</taxon>
        <taxon>Bacillati</taxon>
        <taxon>Actinomycetota</taxon>
        <taxon>Actinomycetes</taxon>
        <taxon>Pseudonocardiales</taxon>
        <taxon>Pseudonocardiaceae</taxon>
        <taxon>Amycolatopsis</taxon>
    </lineage>
</organism>
<dbReference type="GO" id="GO:0005085">
    <property type="term" value="F:guanyl-nucleotide exchange factor activity"/>
    <property type="evidence" value="ECO:0007669"/>
    <property type="project" value="TreeGrafter"/>
</dbReference>
<protein>
    <recommendedName>
        <fullName evidence="4">RCC1 repeat-containing protein</fullName>
    </recommendedName>
</protein>
<dbReference type="Pfam" id="PF00415">
    <property type="entry name" value="RCC1"/>
    <property type="match status" value="4"/>
</dbReference>
<dbReference type="InterPro" id="IPR000408">
    <property type="entry name" value="Reg_chr_condens"/>
</dbReference>
<evidence type="ECO:0000313" key="3">
    <source>
        <dbReference type="Proteomes" id="UP000286716"/>
    </source>
</evidence>
<dbReference type="InterPro" id="IPR009091">
    <property type="entry name" value="RCC1/BLIP-II"/>
</dbReference>
<keyword evidence="3" id="KW-1185">Reference proteome</keyword>
<dbReference type="RefSeq" id="WP_020641839.1">
    <property type="nucleotide sequence ID" value="NZ_QHHU01000066.1"/>
</dbReference>
<dbReference type="EMBL" id="QHHU01000066">
    <property type="protein sequence ID" value="RSM37698.1"/>
    <property type="molecule type" value="Genomic_DNA"/>
</dbReference>
<sequence length="762" mass="77579">MRTIASRPSATVALAAALFTLASLVTGFTATAAAFSSPPSTFTAVQPTRFLDTVRGVGIPVGAVGAKTTVTGSAAALAPANTTAVVLNLWAESPAADTAITVFPHGQARPALPNLLVQANKRRSNQVTVQVGADRTLDFYNEAGSTHLIASIVGYYSTDPGSRYTPLSQSGLPLPQIGAGVTTKLSLTDRVPATATAVTLGLTLTEPTAATYVTVFPHSTPRPTMANVAAYPGGQGTNLITVKIGADRSIDLYNLAGTVTTYVALAGFYATDYGALFTPVAPERVLDTRTGLGTTDGKPRKIGANSDLSYWLQPSIPSNALAVALNLTGYSATADTVVTAWNRNSSNQPNPSLSLVPGQTISVATAPLVSAVGPAASSPYDRTRAVYVHNRAGSVDVTADLSGYFTLAPADCQAGCVSTWGSYSWRQGDGYVVSPKPMAGLSGVVAVAGGVSHGYALGADGTVRAWGTNWTGELGNGWSSSGNSAAPVPVVGLTSVTAVAAGDNEGYARRSDGTVWRWGQDGDTPVQVSGLTGVTAIAAARDTAYALKSDGTVWAWGSNTRGELGNGSTAASSAVPVRVSGLTGVKAIGSGDGYSGYAVKTDGTVWAWGDNTYSQLGNGVACTASSCVSRTPVAVSGLTGVSAVVGNWPSAYALRTDGTVFAWGENRNGRLGNGLDCVNPGPNCSSAVPVQVRDLTDAKAIGTFNDGGYAVRADGTVWGWGDNSQFALGQGVFGYPYYTTVPVQVPGLSGVKAILEGVALGS</sequence>
<accession>A0A428W3P9</accession>
<dbReference type="GO" id="GO:0005737">
    <property type="term" value="C:cytoplasm"/>
    <property type="evidence" value="ECO:0007669"/>
    <property type="project" value="TreeGrafter"/>
</dbReference>
<reference evidence="2 3" key="1">
    <citation type="submission" date="2018-05" db="EMBL/GenBank/DDBJ databases">
        <title>Evolution of GPA BGCs.</title>
        <authorList>
            <person name="Waglechner N."/>
            <person name="Wright G.D."/>
        </authorList>
    </citation>
    <scope>NUCLEOTIDE SEQUENCE [LARGE SCALE GENOMIC DNA]</scope>
    <source>
        <strain evidence="2 3">DSM 5908</strain>
    </source>
</reference>
<dbReference type="PANTHER" id="PTHR45982:SF1">
    <property type="entry name" value="REGULATOR OF CHROMOSOME CONDENSATION"/>
    <property type="match status" value="1"/>
</dbReference>
<dbReference type="PROSITE" id="PS50012">
    <property type="entry name" value="RCC1_3"/>
    <property type="match status" value="5"/>
</dbReference>
<keyword evidence="1" id="KW-0732">Signal</keyword>
<dbReference type="OrthoDB" id="9796385at2"/>
<proteinExistence type="predicted"/>
<feature type="chain" id="PRO_5019452823" description="RCC1 repeat-containing protein" evidence="1">
    <location>
        <begin position="33"/>
        <end position="762"/>
    </location>
</feature>
<dbReference type="Gene3D" id="2.130.10.30">
    <property type="entry name" value="Regulator of chromosome condensation 1/beta-lactamase-inhibitor protein II"/>
    <property type="match status" value="3"/>
</dbReference>